<dbReference type="InterPro" id="IPR014017">
    <property type="entry name" value="DNA_helicase_UvrD-like_C"/>
</dbReference>
<dbReference type="GO" id="GO:0043138">
    <property type="term" value="F:3'-5' DNA helicase activity"/>
    <property type="evidence" value="ECO:0007669"/>
    <property type="project" value="UniProtKB-EC"/>
</dbReference>
<evidence type="ECO:0000256" key="7">
    <source>
        <dbReference type="ARBA" id="ARBA00022840"/>
    </source>
</evidence>
<dbReference type="InterPro" id="IPR011335">
    <property type="entry name" value="Restrct_endonuc-II-like"/>
</dbReference>
<dbReference type="OrthoDB" id="9810135at2"/>
<dbReference type="NCBIfam" id="TIGR02784">
    <property type="entry name" value="addA_alphas"/>
    <property type="match status" value="1"/>
</dbReference>
<evidence type="ECO:0000313" key="20">
    <source>
        <dbReference type="Proteomes" id="UP000481327"/>
    </source>
</evidence>
<keyword evidence="6" id="KW-0269">Exonuclease</keyword>
<feature type="domain" description="UvrD-like helicase C-terminal" evidence="18">
    <location>
        <begin position="527"/>
        <end position="800"/>
    </location>
</feature>
<dbReference type="SUPFAM" id="SSF52980">
    <property type="entry name" value="Restriction endonuclease-like"/>
    <property type="match status" value="1"/>
</dbReference>
<dbReference type="PANTHER" id="PTHR11070">
    <property type="entry name" value="UVRD / RECB / PCRA DNA HELICASE FAMILY MEMBER"/>
    <property type="match status" value="1"/>
</dbReference>
<evidence type="ECO:0000256" key="10">
    <source>
        <dbReference type="ARBA" id="ARBA00023235"/>
    </source>
</evidence>
<dbReference type="SUPFAM" id="SSF52540">
    <property type="entry name" value="P-loop containing nucleoside triphosphate hydrolases"/>
    <property type="match status" value="1"/>
</dbReference>
<dbReference type="EMBL" id="WIOL01000002">
    <property type="protein sequence ID" value="MQT16667.1"/>
    <property type="molecule type" value="Genomic_DNA"/>
</dbReference>
<keyword evidence="4 15" id="KW-0378">Hydrolase</keyword>
<dbReference type="InterPro" id="IPR014016">
    <property type="entry name" value="UvrD-like_ATP-bd"/>
</dbReference>
<accession>A0A7C9LFF3</accession>
<dbReference type="EC" id="5.6.2.4" evidence="12"/>
<dbReference type="Pfam" id="PF13361">
    <property type="entry name" value="UvrD_C"/>
    <property type="match status" value="1"/>
</dbReference>
<feature type="binding site" evidence="15">
    <location>
        <begin position="38"/>
        <end position="45"/>
    </location>
    <ligand>
        <name>ATP</name>
        <dbReference type="ChEBI" id="CHEBI:30616"/>
    </ligand>
</feature>
<dbReference type="InterPro" id="IPR011604">
    <property type="entry name" value="PDDEXK-like_dom_sf"/>
</dbReference>
<comment type="catalytic activity">
    <reaction evidence="11">
        <text>Couples ATP hydrolysis with the unwinding of duplex DNA by translocating in the 3'-5' direction.</text>
        <dbReference type="EC" id="5.6.2.4"/>
    </reaction>
</comment>
<evidence type="ECO:0000256" key="9">
    <source>
        <dbReference type="ARBA" id="ARBA00023204"/>
    </source>
</evidence>
<evidence type="ECO:0000259" key="17">
    <source>
        <dbReference type="PROSITE" id="PS51198"/>
    </source>
</evidence>
<keyword evidence="7 15" id="KW-0067">ATP-binding</keyword>
<dbReference type="InterPro" id="IPR014151">
    <property type="entry name" value="DNA_helicase_AddA"/>
</dbReference>
<name>A0A7C9LFF3_9SPHN</name>
<dbReference type="Proteomes" id="UP000481327">
    <property type="component" value="Unassembled WGS sequence"/>
</dbReference>
<feature type="region of interest" description="Disordered" evidence="16">
    <location>
        <begin position="529"/>
        <end position="564"/>
    </location>
</feature>
<dbReference type="InterPro" id="IPR000212">
    <property type="entry name" value="DNA_helicase_UvrD/REP"/>
</dbReference>
<dbReference type="PROSITE" id="PS51198">
    <property type="entry name" value="UVRD_HELICASE_ATP_BIND"/>
    <property type="match status" value="1"/>
</dbReference>
<evidence type="ECO:0000256" key="14">
    <source>
        <dbReference type="ARBA" id="ARBA00048988"/>
    </source>
</evidence>
<evidence type="ECO:0000256" key="6">
    <source>
        <dbReference type="ARBA" id="ARBA00022839"/>
    </source>
</evidence>
<dbReference type="InterPro" id="IPR038726">
    <property type="entry name" value="PDDEXK_AddAB-type"/>
</dbReference>
<evidence type="ECO:0000256" key="11">
    <source>
        <dbReference type="ARBA" id="ARBA00034617"/>
    </source>
</evidence>
<dbReference type="Gene3D" id="3.90.320.10">
    <property type="match status" value="1"/>
</dbReference>
<evidence type="ECO:0000256" key="16">
    <source>
        <dbReference type="SAM" id="MobiDB-lite"/>
    </source>
</evidence>
<sequence length="1163" mass="122816">MARSPQGAFDMTRSRGLEALMPAQAAAANPHVHAWVAASAGTGKTQVLSARVLRLLLGGTPPAALLCLTFTKLAAAEMQTRVFDRLAWWARCDAAALDSDLAALGAATDAETRTRARRLFAQVLDAPQGLAIQTIHAFAQSLIASFPIEAGVSPGFTTLDDRSSTALQRRLLAEAIESATALGDEGFLDDLAAISIDQGEMRLAKVAARLAGHGNALGEALAGLPDAGIEPMLRRGFGLATDGDAASALASAMARFDAVGVARLAAAFAGSGGKTAVAAAARAHEWLAASDRAAAFDQLRGFFCTAKDELRAVSAVPAAVDKADPALRPLFARLGEAVLAILAEQRLHAAVVHAARHLRIGKRLAADWRTAKARLGVVDYDDMIAAAQRLLRAPGAAEWVRFKLDSRIDHVLVDEAQDTNASQWDIIGALIEEFFAGSGARDLRRTLFVVGDYKQSIFGFQGSDPRVYRDKRDELGQLAGDAGDPIDQIALDTNFRSVGAILEVVDATITVLGATTFDADGVPVHVPHRKPGQGAVTLWPPVRDDSGTSGNDDSDGADTTTPPRAETLLAYRIADTIAGWLDPRDPLVLPAHGRAVRPQDILVLVRSRGAFSPALVKALHANQVPVAGVDRLKLSDPLAVADLLALARFALQPGDDLTLAALLVSPFLGLDHDMLHRLAADRPGTLWDAVRGDDDPRVVAARDWLSKLLGFADFTAPHEFFERVLSGPLQGRKRLLARLGAEARDAIDAVLDQALAFEVANAPTLQGFLAWVDAEDIAIKRDPDAPLDAVRLMTVHGAKGLQAPVVILADATKARQRERDAPLLMSFDNGAPLPVFLATRKGLSGRLADAIEAEDEQNAREHCRLLYVALTRAEDLLFIGGTLGTGKTDAPEGSWYAAVGEALQALDAEVVAADGWDGDAIEWRSGTAAPCLRDAGPVIVPDDATSLPQWAVTAPPPEARPARPLSPSAIAADDVALPPMGAAARAAARRGQALHALFERLPALPHADRRRVGEAWCAAAHPDLDAAATTATVLAILDDPAFAAVFAPDALAEAPLAALVGYRVIAGTVDRLVVTGSDVLVVDFKTGARVPADAQAVPPYYLRQMAAYVAALRVVFPGRRVTAALLFTEGPRLIALPDALLALYPLKDEAVLNPADDVPIFPQ</sequence>
<evidence type="ECO:0000256" key="12">
    <source>
        <dbReference type="ARBA" id="ARBA00034808"/>
    </source>
</evidence>
<dbReference type="PANTHER" id="PTHR11070:SF2">
    <property type="entry name" value="ATP-DEPENDENT DNA HELICASE SRS2"/>
    <property type="match status" value="1"/>
</dbReference>
<dbReference type="GO" id="GO:0004527">
    <property type="term" value="F:exonuclease activity"/>
    <property type="evidence" value="ECO:0007669"/>
    <property type="project" value="UniProtKB-KW"/>
</dbReference>
<gene>
    <name evidence="19" type="primary">addA</name>
    <name evidence="19" type="ORF">F3168_05255</name>
</gene>
<keyword evidence="3" id="KW-0227">DNA damage</keyword>
<dbReference type="AlphaFoldDB" id="A0A7C9LFF3"/>
<protein>
    <recommendedName>
        <fullName evidence="12">DNA 3'-5' helicase</fullName>
        <ecNumber evidence="12">5.6.2.4</ecNumber>
    </recommendedName>
    <alternativeName>
        <fullName evidence="13">DNA 3'-5' helicase II</fullName>
    </alternativeName>
</protein>
<dbReference type="PROSITE" id="PS51217">
    <property type="entry name" value="UVRD_HELICASE_CTER"/>
    <property type="match status" value="1"/>
</dbReference>
<keyword evidence="5 15" id="KW-0347">Helicase</keyword>
<dbReference type="InterPro" id="IPR027417">
    <property type="entry name" value="P-loop_NTPase"/>
</dbReference>
<dbReference type="GO" id="GO:0000725">
    <property type="term" value="P:recombinational repair"/>
    <property type="evidence" value="ECO:0007669"/>
    <property type="project" value="TreeGrafter"/>
</dbReference>
<dbReference type="GO" id="GO:0003677">
    <property type="term" value="F:DNA binding"/>
    <property type="evidence" value="ECO:0007669"/>
    <property type="project" value="UniProtKB-KW"/>
</dbReference>
<evidence type="ECO:0000256" key="13">
    <source>
        <dbReference type="ARBA" id="ARBA00034923"/>
    </source>
</evidence>
<dbReference type="GO" id="GO:0005829">
    <property type="term" value="C:cytosol"/>
    <property type="evidence" value="ECO:0007669"/>
    <property type="project" value="TreeGrafter"/>
</dbReference>
<evidence type="ECO:0000259" key="18">
    <source>
        <dbReference type="PROSITE" id="PS51217"/>
    </source>
</evidence>
<dbReference type="GO" id="GO:0005524">
    <property type="term" value="F:ATP binding"/>
    <property type="evidence" value="ECO:0007669"/>
    <property type="project" value="UniProtKB-UniRule"/>
</dbReference>
<keyword evidence="8" id="KW-0238">DNA-binding</keyword>
<comment type="catalytic activity">
    <reaction evidence="14">
        <text>ATP + H2O = ADP + phosphate + H(+)</text>
        <dbReference type="Rhea" id="RHEA:13065"/>
        <dbReference type="ChEBI" id="CHEBI:15377"/>
        <dbReference type="ChEBI" id="CHEBI:15378"/>
        <dbReference type="ChEBI" id="CHEBI:30616"/>
        <dbReference type="ChEBI" id="CHEBI:43474"/>
        <dbReference type="ChEBI" id="CHEBI:456216"/>
        <dbReference type="EC" id="5.6.2.4"/>
    </reaction>
</comment>
<evidence type="ECO:0000256" key="1">
    <source>
        <dbReference type="ARBA" id="ARBA00022722"/>
    </source>
</evidence>
<evidence type="ECO:0000256" key="4">
    <source>
        <dbReference type="ARBA" id="ARBA00022801"/>
    </source>
</evidence>
<evidence type="ECO:0000256" key="15">
    <source>
        <dbReference type="PROSITE-ProRule" id="PRU00560"/>
    </source>
</evidence>
<dbReference type="GO" id="GO:0033202">
    <property type="term" value="C:DNA helicase complex"/>
    <property type="evidence" value="ECO:0007669"/>
    <property type="project" value="TreeGrafter"/>
</dbReference>
<keyword evidence="9" id="KW-0234">DNA repair</keyword>
<comment type="caution">
    <text evidence="19">The sequence shown here is derived from an EMBL/GenBank/DDBJ whole genome shotgun (WGS) entry which is preliminary data.</text>
</comment>
<keyword evidence="20" id="KW-1185">Reference proteome</keyword>
<evidence type="ECO:0000313" key="19">
    <source>
        <dbReference type="EMBL" id="MQT16667.1"/>
    </source>
</evidence>
<reference evidence="19 20" key="1">
    <citation type="submission" date="2019-09" db="EMBL/GenBank/DDBJ databases">
        <title>Polymorphobacter sp. isolated from a lake in China.</title>
        <authorList>
            <person name="Liu Z."/>
        </authorList>
    </citation>
    <scope>NUCLEOTIDE SEQUENCE [LARGE SCALE GENOMIC DNA]</scope>
    <source>
        <strain evidence="19 20">D40P</strain>
    </source>
</reference>
<feature type="domain" description="UvrD-like helicase ATP-binding" evidence="17">
    <location>
        <begin position="17"/>
        <end position="498"/>
    </location>
</feature>
<evidence type="ECO:0000256" key="8">
    <source>
        <dbReference type="ARBA" id="ARBA00023125"/>
    </source>
</evidence>
<organism evidence="19 20">
    <name type="scientific">Sandarakinorhabdus fusca</name>
    <dbReference type="NCBI Taxonomy" id="1439888"/>
    <lineage>
        <taxon>Bacteria</taxon>
        <taxon>Pseudomonadati</taxon>
        <taxon>Pseudomonadota</taxon>
        <taxon>Alphaproteobacteria</taxon>
        <taxon>Sphingomonadales</taxon>
        <taxon>Sphingosinicellaceae</taxon>
        <taxon>Sandarakinorhabdus</taxon>
    </lineage>
</organism>
<dbReference type="Pfam" id="PF00580">
    <property type="entry name" value="UvrD-helicase"/>
    <property type="match status" value="1"/>
</dbReference>
<feature type="compositionally biased region" description="Low complexity" evidence="16">
    <location>
        <begin position="547"/>
        <end position="561"/>
    </location>
</feature>
<keyword evidence="10" id="KW-0413">Isomerase</keyword>
<evidence type="ECO:0000256" key="5">
    <source>
        <dbReference type="ARBA" id="ARBA00022806"/>
    </source>
</evidence>
<dbReference type="Gene3D" id="3.40.50.300">
    <property type="entry name" value="P-loop containing nucleotide triphosphate hydrolases"/>
    <property type="match status" value="4"/>
</dbReference>
<dbReference type="Pfam" id="PF12705">
    <property type="entry name" value="PDDEXK_1"/>
    <property type="match status" value="1"/>
</dbReference>
<evidence type="ECO:0000256" key="3">
    <source>
        <dbReference type="ARBA" id="ARBA00022763"/>
    </source>
</evidence>
<evidence type="ECO:0000256" key="2">
    <source>
        <dbReference type="ARBA" id="ARBA00022741"/>
    </source>
</evidence>
<keyword evidence="2 15" id="KW-0547">Nucleotide-binding</keyword>
<proteinExistence type="predicted"/>
<keyword evidence="1" id="KW-0540">Nuclease</keyword>